<dbReference type="AlphaFoldDB" id="A0A218X3N4"/>
<comment type="caution">
    <text evidence="6">The sequence shown here is derived from an EMBL/GenBank/DDBJ whole genome shotgun (WGS) entry which is preliminary data.</text>
</comment>
<evidence type="ECO:0000256" key="2">
    <source>
        <dbReference type="ARBA" id="ARBA00022676"/>
    </source>
</evidence>
<dbReference type="PROSITE" id="PS00375">
    <property type="entry name" value="UDPGT"/>
    <property type="match status" value="1"/>
</dbReference>
<dbReference type="EMBL" id="MTKT01002440">
    <property type="protein sequence ID" value="OWM79597.1"/>
    <property type="molecule type" value="Genomic_DNA"/>
</dbReference>
<evidence type="ECO:0000256" key="4">
    <source>
        <dbReference type="RuleBase" id="RU003718"/>
    </source>
</evidence>
<dbReference type="Proteomes" id="UP000197138">
    <property type="component" value="Unassembled WGS sequence"/>
</dbReference>
<dbReference type="SUPFAM" id="SSF53756">
    <property type="entry name" value="UDP-Glycosyltransferase/glycogen phosphorylase"/>
    <property type="match status" value="1"/>
</dbReference>
<dbReference type="Pfam" id="PF00201">
    <property type="entry name" value="UDPGT"/>
    <property type="match status" value="1"/>
</dbReference>
<evidence type="ECO:0000313" key="6">
    <source>
        <dbReference type="EMBL" id="OWM79597.1"/>
    </source>
</evidence>
<evidence type="ECO:0000256" key="1">
    <source>
        <dbReference type="ARBA" id="ARBA00009995"/>
    </source>
</evidence>
<accession>A0A218X3N4</accession>
<keyword evidence="3 4" id="KW-0808">Transferase</keyword>
<dbReference type="PANTHER" id="PTHR48048">
    <property type="entry name" value="GLYCOSYLTRANSFERASE"/>
    <property type="match status" value="1"/>
</dbReference>
<dbReference type="InterPro" id="IPR035595">
    <property type="entry name" value="UDP_glycos_trans_CS"/>
</dbReference>
<dbReference type="InterPro" id="IPR050481">
    <property type="entry name" value="UDP-glycosyltransf_plant"/>
</dbReference>
<organism evidence="6 7">
    <name type="scientific">Punica granatum</name>
    <name type="common">Pomegranate</name>
    <dbReference type="NCBI Taxonomy" id="22663"/>
    <lineage>
        <taxon>Eukaryota</taxon>
        <taxon>Viridiplantae</taxon>
        <taxon>Streptophyta</taxon>
        <taxon>Embryophyta</taxon>
        <taxon>Tracheophyta</taxon>
        <taxon>Spermatophyta</taxon>
        <taxon>Magnoliopsida</taxon>
        <taxon>eudicotyledons</taxon>
        <taxon>Gunneridae</taxon>
        <taxon>Pentapetalae</taxon>
        <taxon>rosids</taxon>
        <taxon>malvids</taxon>
        <taxon>Myrtales</taxon>
        <taxon>Lythraceae</taxon>
        <taxon>Punica</taxon>
    </lineage>
</organism>
<evidence type="ECO:0000256" key="5">
    <source>
        <dbReference type="RuleBase" id="RU362057"/>
    </source>
</evidence>
<dbReference type="PANTHER" id="PTHR48048:SF30">
    <property type="entry name" value="GLYCOSYLTRANSFERASE"/>
    <property type="match status" value="1"/>
</dbReference>
<dbReference type="FunFam" id="3.40.50.2000:FF:000095">
    <property type="entry name" value="Glycosyltransferase"/>
    <property type="match status" value="1"/>
</dbReference>
<proteinExistence type="inferred from homology"/>
<reference evidence="7" key="1">
    <citation type="journal article" date="2017" name="Plant J.">
        <title>The pomegranate (Punica granatum L.) genome and the genomics of punicalagin biosynthesis.</title>
        <authorList>
            <person name="Qin G."/>
            <person name="Xu C."/>
            <person name="Ming R."/>
            <person name="Tang H."/>
            <person name="Guyot R."/>
            <person name="Kramer E.M."/>
            <person name="Hu Y."/>
            <person name="Yi X."/>
            <person name="Qi Y."/>
            <person name="Xu X."/>
            <person name="Gao Z."/>
            <person name="Pan H."/>
            <person name="Jian J."/>
            <person name="Tian Y."/>
            <person name="Yue Z."/>
            <person name="Xu Y."/>
        </authorList>
    </citation>
    <scope>NUCLEOTIDE SEQUENCE [LARGE SCALE GENOMIC DNA]</scope>
    <source>
        <strain evidence="7">cv. Dabenzi</strain>
    </source>
</reference>
<dbReference type="Gene3D" id="3.40.50.2000">
    <property type="entry name" value="Glycogen Phosphorylase B"/>
    <property type="match status" value="2"/>
</dbReference>
<evidence type="ECO:0000256" key="3">
    <source>
        <dbReference type="ARBA" id="ARBA00022679"/>
    </source>
</evidence>
<evidence type="ECO:0000313" key="7">
    <source>
        <dbReference type="Proteomes" id="UP000197138"/>
    </source>
</evidence>
<sequence length="484" mass="52744">MKAEVAIVLYPSPAIGHLISMVELGKLLLAHCPNDSLSVHVLISSQAYNAGSITPYISAVSAAVPSLTFHHLPSMSLPPDFSTTSPHQETLAFELLRLNNPNLREALLSISAAHRTVNALVMDFFCYAASKVARDLSIPCYYFFTSGAGFLASFLYLPTLHEKYSDEAYTNPRTLLDVPGIPPLPVPDVANPLRDRADEAYVGFLESSKSMRESSGIIVNTFDALEHGSIRTITEGQCVPEGPTPPLYCIGPLISDRSRETNGGDAPPECLKWLDAQPSRSVVFLCFGSLGVFSREQLGEIAVGLERSGQRFLWVVRNPPPDPALKVATMAHPDPDLDSLLPEGFLARTGDRGLVVKSWAPQMAVLRHRSMGGFVTHCGWNSTLEAVCAGVPMIAWPLYAEQRQNRLLMVSEEMRIALQMEESEGGFVSSAEVERRVRELMDSPEGEAVRQRTQAMKKAAEAALKPGGSSLSELTRLVGSWKLA</sequence>
<keyword evidence="2 4" id="KW-0328">Glycosyltransferase</keyword>
<name>A0A218X3N4_PUNGR</name>
<dbReference type="FunFam" id="3.40.50.2000:FF:000020">
    <property type="entry name" value="Glycosyltransferase"/>
    <property type="match status" value="1"/>
</dbReference>
<dbReference type="EC" id="2.4.1.-" evidence="5"/>
<comment type="similarity">
    <text evidence="1 4">Belongs to the UDP-glycosyltransferase family.</text>
</comment>
<dbReference type="InterPro" id="IPR002213">
    <property type="entry name" value="UDP_glucos_trans"/>
</dbReference>
<protein>
    <recommendedName>
        <fullName evidence="5">Glycosyltransferase</fullName>
        <ecNumber evidence="5">2.4.1.-</ecNumber>
    </recommendedName>
</protein>
<gene>
    <name evidence="6" type="ORF">CDL15_Pgr023009</name>
</gene>
<dbReference type="CDD" id="cd03784">
    <property type="entry name" value="GT1_Gtf-like"/>
    <property type="match status" value="1"/>
</dbReference>
<dbReference type="GO" id="GO:0035251">
    <property type="term" value="F:UDP-glucosyltransferase activity"/>
    <property type="evidence" value="ECO:0007669"/>
    <property type="project" value="InterPro"/>
</dbReference>